<dbReference type="InterPro" id="IPR043429">
    <property type="entry name" value="ArtM/GltK/GlnP/TcyL/YhdX-like"/>
</dbReference>
<dbReference type="InterPro" id="IPR010065">
    <property type="entry name" value="AA_ABC_transptr_permease_3TM"/>
</dbReference>
<reference evidence="12 13" key="1">
    <citation type="submission" date="2014-06" db="EMBL/GenBank/DDBJ databases">
        <title>Functional and comparative genomic analyses of the Drosophila gut microbiota identify candidate symbiosis factors.</title>
        <authorList>
            <person name="Newell P.D."/>
            <person name="Chaston J.M."/>
            <person name="Douglas A.E."/>
        </authorList>
    </citation>
    <scope>NUCLEOTIDE SEQUENCE [LARGE SCALE GENOMIC DNA]</scope>
    <source>
        <strain evidence="12 13">DmCS_006</strain>
    </source>
</reference>
<evidence type="ECO:0000256" key="4">
    <source>
        <dbReference type="ARBA" id="ARBA00022475"/>
    </source>
</evidence>
<feature type="domain" description="ABC transmembrane type-1" evidence="11">
    <location>
        <begin position="19"/>
        <end position="207"/>
    </location>
</feature>
<feature type="transmembrane region" description="Helical" evidence="9">
    <location>
        <begin position="20"/>
        <end position="43"/>
    </location>
</feature>
<dbReference type="GO" id="GO:0043190">
    <property type="term" value="C:ATP-binding cassette (ABC) transporter complex"/>
    <property type="evidence" value="ECO:0007669"/>
    <property type="project" value="InterPro"/>
</dbReference>
<dbReference type="SUPFAM" id="SSF161098">
    <property type="entry name" value="MetI-like"/>
    <property type="match status" value="1"/>
</dbReference>
<feature type="transmembrane region" description="Helical" evidence="9">
    <location>
        <begin position="83"/>
        <end position="102"/>
    </location>
</feature>
<keyword evidence="5 9" id="KW-0812">Transmembrane</keyword>
<dbReference type="STRING" id="104102.AtDm6_2115"/>
<keyword evidence="13" id="KW-1185">Reference proteome</keyword>
<dbReference type="InterPro" id="IPR000515">
    <property type="entry name" value="MetI-like"/>
</dbReference>
<evidence type="ECO:0000256" key="9">
    <source>
        <dbReference type="RuleBase" id="RU363032"/>
    </source>
</evidence>
<dbReference type="GO" id="GO:0022857">
    <property type="term" value="F:transmembrane transporter activity"/>
    <property type="evidence" value="ECO:0007669"/>
    <property type="project" value="InterPro"/>
</dbReference>
<keyword evidence="8 9" id="KW-0472">Membrane</keyword>
<evidence type="ECO:0000256" key="10">
    <source>
        <dbReference type="SAM" id="MobiDB-lite"/>
    </source>
</evidence>
<dbReference type="EMBL" id="JOKM01000073">
    <property type="protein sequence ID" value="KGB22723.1"/>
    <property type="molecule type" value="Genomic_DNA"/>
</dbReference>
<comment type="similarity">
    <text evidence="2">Belongs to the binding-protein-dependent transport system permease family. HisMQ subfamily.</text>
</comment>
<dbReference type="NCBIfam" id="TIGR01726">
    <property type="entry name" value="HEQRo_perm_3TM"/>
    <property type="match status" value="1"/>
</dbReference>
<accession>A0A095B192</accession>
<keyword evidence="6" id="KW-0029">Amino-acid transport</keyword>
<dbReference type="PANTHER" id="PTHR30614:SF0">
    <property type="entry name" value="L-CYSTINE TRANSPORT SYSTEM PERMEASE PROTEIN TCYL"/>
    <property type="match status" value="1"/>
</dbReference>
<keyword evidence="4" id="KW-1003">Cell membrane</keyword>
<gene>
    <name evidence="12" type="ORF">AtDm6_2115</name>
</gene>
<dbReference type="PANTHER" id="PTHR30614">
    <property type="entry name" value="MEMBRANE COMPONENT OF AMINO ACID ABC TRANSPORTER"/>
    <property type="match status" value="1"/>
</dbReference>
<keyword evidence="7 9" id="KW-1133">Transmembrane helix</keyword>
<dbReference type="GO" id="GO:0006865">
    <property type="term" value="P:amino acid transport"/>
    <property type="evidence" value="ECO:0007669"/>
    <property type="project" value="UniProtKB-KW"/>
</dbReference>
<dbReference type="InterPro" id="IPR014341">
    <property type="entry name" value="Ectoine_EhuD"/>
</dbReference>
<dbReference type="CDD" id="cd06261">
    <property type="entry name" value="TM_PBP2"/>
    <property type="match status" value="1"/>
</dbReference>
<dbReference type="AlphaFoldDB" id="A0A095B192"/>
<dbReference type="Proteomes" id="UP000029448">
    <property type="component" value="Unassembled WGS sequence"/>
</dbReference>
<dbReference type="RefSeq" id="WP_035380553.1">
    <property type="nucleotide sequence ID" value="NZ_JACAOJ010000049.1"/>
</dbReference>
<organism evidence="12 13">
    <name type="scientific">Acetobacter tropicalis</name>
    <dbReference type="NCBI Taxonomy" id="104102"/>
    <lineage>
        <taxon>Bacteria</taxon>
        <taxon>Pseudomonadati</taxon>
        <taxon>Pseudomonadota</taxon>
        <taxon>Alphaproteobacteria</taxon>
        <taxon>Acetobacterales</taxon>
        <taxon>Acetobacteraceae</taxon>
        <taxon>Acetobacter</taxon>
    </lineage>
</organism>
<evidence type="ECO:0000256" key="7">
    <source>
        <dbReference type="ARBA" id="ARBA00022989"/>
    </source>
</evidence>
<dbReference type="PROSITE" id="PS50928">
    <property type="entry name" value="ABC_TM1"/>
    <property type="match status" value="1"/>
</dbReference>
<evidence type="ECO:0000256" key="3">
    <source>
        <dbReference type="ARBA" id="ARBA00022448"/>
    </source>
</evidence>
<protein>
    <submittedName>
        <fullName evidence="12">Amino acid ABC transporter, permease protein</fullName>
    </submittedName>
</protein>
<dbReference type="GeneID" id="89478978"/>
<evidence type="ECO:0000256" key="5">
    <source>
        <dbReference type="ARBA" id="ARBA00022692"/>
    </source>
</evidence>
<evidence type="ECO:0000313" key="12">
    <source>
        <dbReference type="EMBL" id="KGB22723.1"/>
    </source>
</evidence>
<keyword evidence="3 9" id="KW-0813">Transport</keyword>
<feature type="transmembrane region" description="Helical" evidence="9">
    <location>
        <begin position="50"/>
        <end position="77"/>
    </location>
</feature>
<evidence type="ECO:0000256" key="2">
    <source>
        <dbReference type="ARBA" id="ARBA00010072"/>
    </source>
</evidence>
<evidence type="ECO:0000256" key="6">
    <source>
        <dbReference type="ARBA" id="ARBA00022970"/>
    </source>
</evidence>
<sequence>MTWDNHFAVMVFPYLLKGLQVTIIATLCSFALAVCLGLAIAVLEKITRGPIFFLISGVTHFIRGTPLLVQLFFLYYLLPYANITLPAFGCGILGFGVHYATYLSNVYKSGIEAIPVLQWEVSKACNFSPFQTWRYVILPQAIRPVLPVLGNYFIALIKETPLLSSISVMEMMGEASLFGDMHYRYLEPITMVGVLFLALGMVARGCVGSMTRILGVLREKDDHSASSLKGPYENSKMDPSENLIS</sequence>
<proteinExistence type="inferred from homology"/>
<dbReference type="Pfam" id="PF00528">
    <property type="entry name" value="BPD_transp_1"/>
    <property type="match status" value="1"/>
</dbReference>
<dbReference type="NCBIfam" id="TIGR03003">
    <property type="entry name" value="ectoine_ehuD"/>
    <property type="match status" value="1"/>
</dbReference>
<comment type="subcellular location">
    <subcellularLocation>
        <location evidence="1">Cell inner membrane</location>
        <topology evidence="1">Multi-pass membrane protein</topology>
    </subcellularLocation>
    <subcellularLocation>
        <location evidence="9">Cell membrane</location>
        <topology evidence="9">Multi-pass membrane protein</topology>
    </subcellularLocation>
</comment>
<comment type="caution">
    <text evidence="12">The sequence shown here is derived from an EMBL/GenBank/DDBJ whole genome shotgun (WGS) entry which is preliminary data.</text>
</comment>
<evidence type="ECO:0000313" key="13">
    <source>
        <dbReference type="Proteomes" id="UP000029448"/>
    </source>
</evidence>
<evidence type="ECO:0000259" key="11">
    <source>
        <dbReference type="PROSITE" id="PS50928"/>
    </source>
</evidence>
<feature type="transmembrane region" description="Helical" evidence="9">
    <location>
        <begin position="189"/>
        <end position="207"/>
    </location>
</feature>
<evidence type="ECO:0000256" key="8">
    <source>
        <dbReference type="ARBA" id="ARBA00023136"/>
    </source>
</evidence>
<evidence type="ECO:0000256" key="1">
    <source>
        <dbReference type="ARBA" id="ARBA00004429"/>
    </source>
</evidence>
<name>A0A095B192_9PROT</name>
<dbReference type="PATRIC" id="fig|104102.7.peg.2091"/>
<feature type="region of interest" description="Disordered" evidence="10">
    <location>
        <begin position="224"/>
        <end position="245"/>
    </location>
</feature>
<dbReference type="InterPro" id="IPR035906">
    <property type="entry name" value="MetI-like_sf"/>
</dbReference>
<dbReference type="Gene3D" id="1.10.3720.10">
    <property type="entry name" value="MetI-like"/>
    <property type="match status" value="1"/>
</dbReference>